<dbReference type="OrthoDB" id="9897011at2"/>
<dbReference type="RefSeq" id="WP_027227087.1">
    <property type="nucleotide sequence ID" value="NZ_CP017601.1"/>
</dbReference>
<evidence type="ECO:0000313" key="2">
    <source>
        <dbReference type="Proteomes" id="UP000239239"/>
    </source>
</evidence>
<dbReference type="EMBL" id="PQWY01000011">
    <property type="protein sequence ID" value="PPK30701.1"/>
    <property type="molecule type" value="Genomic_DNA"/>
</dbReference>
<protein>
    <submittedName>
        <fullName evidence="1">Dot/Icm secretion system substrate</fullName>
    </submittedName>
</protein>
<reference evidence="1 2" key="1">
    <citation type="submission" date="2018-02" db="EMBL/GenBank/DDBJ databases">
        <title>Draft genome sequences of four Legionella pneumophila clinical strains isolated in Ontario.</title>
        <authorList>
            <person name="Fortuna A."/>
            <person name="Ramnarine R."/>
            <person name="Li A."/>
            <person name="Frantz C."/>
            <person name="Mallo G."/>
        </authorList>
    </citation>
    <scope>NUCLEOTIDE SEQUENCE [LARGE SCALE GENOMIC DNA]</scope>
    <source>
        <strain evidence="1 2">LG61</strain>
    </source>
</reference>
<proteinExistence type="predicted"/>
<gene>
    <name evidence="1" type="ORF">C3928_08010</name>
</gene>
<accession>A0A2S6EZU8</accession>
<dbReference type="AlphaFoldDB" id="A0A2S6EZU8"/>
<comment type="caution">
    <text evidence="1">The sequence shown here is derived from an EMBL/GenBank/DDBJ whole genome shotgun (WGS) entry which is preliminary data.</text>
</comment>
<organism evidence="1 2">
    <name type="scientific">Legionella pneumophila</name>
    <dbReference type="NCBI Taxonomy" id="446"/>
    <lineage>
        <taxon>Bacteria</taxon>
        <taxon>Pseudomonadati</taxon>
        <taxon>Pseudomonadota</taxon>
        <taxon>Gammaproteobacteria</taxon>
        <taxon>Legionellales</taxon>
        <taxon>Legionellaceae</taxon>
        <taxon>Legionella</taxon>
    </lineage>
</organism>
<dbReference type="Proteomes" id="UP000239239">
    <property type="component" value="Unassembled WGS sequence"/>
</dbReference>
<sequence>MSHSKREQNPIARTLSEFRQVATLLNNEGLIVTESNYKKIQALLNRYQELASFFDQNRNVLNGKQTGELNQIRLIISREERREIRKSVTSIENGIKNREKRIKEEYTRIENQQVKAREAVKILWPQLQEVAKKFINSGIANMDELLKKYKELRSELYNHVLNLPIQERKQKNQEMAELSRLVNIHESKLYEEINRARKVIEAAVTQAQKNVNNMSLLQMVRLMLPELKEADILKIAQKAGILSLQEATVTEHEANLDKIVVREQPLEKQSALISVMLKELALNGAQTGSLAKYLQAVQENAKDLISGKKTHFTLLYETKEGEIGGFYFNIHELLQNQHQAISKLIHEMYKRGVDQNSRVVMAFASPEQAASLMLVNGENVKALTKDGNLQELTALLLENASDSRALARIVGHDVVMDQKIVEIIRDLNRSKEQNGIEPAEIMKLFQVIAVIFETRNILINWIAAPVHLKEKTEEFLLGAGKTPAIVENKGTQSKRVRFLPELVKKPTVTLSDTDQPAAKRKEEEMLDKKIQITLETVDQALEELKDKIGGINQHKYDKAYEAAKTLLRQLQETRDQYVVDLTNPQTSFNEAGLKFKEACKLAIQDAKPILEKDLGWGEYLKNLLKVMVNTIAFCVTFGASQGFFATTRAKSALAVDEAESALELNQINSSPKG</sequence>
<name>A0A2S6EZU8_LEGPN</name>
<evidence type="ECO:0000313" key="1">
    <source>
        <dbReference type="EMBL" id="PPK30701.1"/>
    </source>
</evidence>